<evidence type="ECO:0000313" key="2">
    <source>
        <dbReference type="EMBL" id="MPM27969.1"/>
    </source>
</evidence>
<sequence>MKILLIAINLILSGLVLYSGMALLRTNGASGFELKTGKDRKAKTTKERLPVEKKDTGAPLLVLRDPGEAGRIVVAKNIFDPQRCPNAVGGRGARSGGTLSLVGIYRVGDIQGAIILTKNGSRTAAAANPGRTAVRTTSGPTRTGVQSVAQSNIPNQCYFRLGEILPNGYTLSQIDPTQVTLTRGSSKMVLPLALASENASSGTPAQTRTNPLQQMLQLMQRSVDMQQMQQMNMMRMMRTQPQNNAGSTPTRSTNTRGRSTQSR</sequence>
<reference evidence="2" key="1">
    <citation type="submission" date="2019-08" db="EMBL/GenBank/DDBJ databases">
        <authorList>
            <person name="Kucharzyk K."/>
            <person name="Murdoch R.W."/>
            <person name="Higgins S."/>
            <person name="Loffler F."/>
        </authorList>
    </citation>
    <scope>NUCLEOTIDE SEQUENCE</scope>
</reference>
<proteinExistence type="predicted"/>
<gene>
    <name evidence="2" type="ORF">SDC9_74486</name>
</gene>
<feature type="compositionally biased region" description="Polar residues" evidence="1">
    <location>
        <begin position="245"/>
        <end position="263"/>
    </location>
</feature>
<accession>A0A644YI14</accession>
<name>A0A644YI14_9ZZZZ</name>
<comment type="caution">
    <text evidence="2">The sequence shown here is derived from an EMBL/GenBank/DDBJ whole genome shotgun (WGS) entry which is preliminary data.</text>
</comment>
<dbReference type="AlphaFoldDB" id="A0A644YI14"/>
<evidence type="ECO:0000256" key="1">
    <source>
        <dbReference type="SAM" id="MobiDB-lite"/>
    </source>
</evidence>
<protein>
    <submittedName>
        <fullName evidence="2">Uncharacterized protein</fullName>
    </submittedName>
</protein>
<organism evidence="2">
    <name type="scientific">bioreactor metagenome</name>
    <dbReference type="NCBI Taxonomy" id="1076179"/>
    <lineage>
        <taxon>unclassified sequences</taxon>
        <taxon>metagenomes</taxon>
        <taxon>ecological metagenomes</taxon>
    </lineage>
</organism>
<dbReference type="EMBL" id="VSSQ01005129">
    <property type="protein sequence ID" value="MPM27969.1"/>
    <property type="molecule type" value="Genomic_DNA"/>
</dbReference>
<feature type="region of interest" description="Disordered" evidence="1">
    <location>
        <begin position="240"/>
        <end position="263"/>
    </location>
</feature>